<proteinExistence type="predicted"/>
<accession>A0ABN4NGA9</accession>
<name>A0ABN4NGA9_9BACL</name>
<gene>
    <name evidence="2" type="ORF">GS3922_08355</name>
</gene>
<dbReference type="Proteomes" id="UP000076226">
    <property type="component" value="Chromosome"/>
</dbReference>
<evidence type="ECO:0000313" key="2">
    <source>
        <dbReference type="EMBL" id="AMX83669.1"/>
    </source>
</evidence>
<evidence type="ECO:0000256" key="1">
    <source>
        <dbReference type="SAM" id="Phobius"/>
    </source>
</evidence>
<organism evidence="2 3">
    <name type="scientific">Geobacillus subterraneus</name>
    <dbReference type="NCBI Taxonomy" id="129338"/>
    <lineage>
        <taxon>Bacteria</taxon>
        <taxon>Bacillati</taxon>
        <taxon>Bacillota</taxon>
        <taxon>Bacilli</taxon>
        <taxon>Bacillales</taxon>
        <taxon>Anoxybacillaceae</taxon>
        <taxon>Geobacillus</taxon>
    </lineage>
</organism>
<reference evidence="2 3" key="1">
    <citation type="submission" date="2016-02" db="EMBL/GenBank/DDBJ databases">
        <title>Complete genome sequence of Geobacillus subterraneus KCTC 3922T.</title>
        <authorList>
            <person name="Lee D.-W."/>
            <person name="Lee Y.-J."/>
            <person name="Lee S.-J."/>
            <person name="Park G.-S."/>
            <person name="Lee S.-J."/>
            <person name="Shin J.-H."/>
        </authorList>
    </citation>
    <scope>NUCLEOTIDE SEQUENCE [LARGE SCALE GENOMIC DNA]</scope>
    <source>
        <strain evidence="2 3">KCTC 3922</strain>
    </source>
</reference>
<keyword evidence="3" id="KW-1185">Reference proteome</keyword>
<dbReference type="GeneID" id="32406663"/>
<protein>
    <submittedName>
        <fullName evidence="2">Uncharacterized protein</fullName>
    </submittedName>
</protein>
<evidence type="ECO:0000313" key="3">
    <source>
        <dbReference type="Proteomes" id="UP000076226"/>
    </source>
</evidence>
<feature type="transmembrane region" description="Helical" evidence="1">
    <location>
        <begin position="169"/>
        <end position="189"/>
    </location>
</feature>
<feature type="transmembrane region" description="Helical" evidence="1">
    <location>
        <begin position="209"/>
        <end position="227"/>
    </location>
</feature>
<keyword evidence="1" id="KW-0812">Transmembrane</keyword>
<keyword evidence="1" id="KW-0472">Membrane</keyword>
<feature type="transmembrane region" description="Helical" evidence="1">
    <location>
        <begin position="90"/>
        <end position="106"/>
    </location>
</feature>
<dbReference type="EMBL" id="CP014342">
    <property type="protein sequence ID" value="AMX83669.1"/>
    <property type="molecule type" value="Genomic_DNA"/>
</dbReference>
<dbReference type="RefSeq" id="WP_063165960.1">
    <property type="nucleotide sequence ID" value="NZ_CP014342.1"/>
</dbReference>
<sequence length="254" mass="29704">MKLIPPARRKRAHLSQFTTTHIHLRHPLVVAFFSFSFPGFGNLMQHRYATAFILIVWELFINTKAHVNTGILYSLLGDFEKAKAVLDERWLMFYVAIYVYGIWDSYRGSVDMNKLYLLADREDAPIPPIRIGVWDINYLDKREPWLALAWSVLAPGLGHLYVHKVITGLFVFAFTIIVSYLAHLPEAIIDTLTGRFDEAVRTLNMQWALYLPSIYSFIFYDAYVSAVEYNKLFEKELSNYLRRRCQPKQFPWPV</sequence>
<keyword evidence="1" id="KW-1133">Transmembrane helix</keyword>